<dbReference type="InterPro" id="IPR012902">
    <property type="entry name" value="N_methyl_site"/>
</dbReference>
<dbReference type="SUPFAM" id="SSF54523">
    <property type="entry name" value="Pili subunits"/>
    <property type="match status" value="1"/>
</dbReference>
<reference evidence="2 3" key="1">
    <citation type="submission" date="2019-02" db="EMBL/GenBank/DDBJ databases">
        <title>Deep-cultivation of Planctomycetes and their phenomic and genomic characterization uncovers novel biology.</title>
        <authorList>
            <person name="Wiegand S."/>
            <person name="Jogler M."/>
            <person name="Boedeker C."/>
            <person name="Pinto D."/>
            <person name="Vollmers J."/>
            <person name="Rivas-Marin E."/>
            <person name="Kohn T."/>
            <person name="Peeters S.H."/>
            <person name="Heuer A."/>
            <person name="Rast P."/>
            <person name="Oberbeckmann S."/>
            <person name="Bunk B."/>
            <person name="Jeske O."/>
            <person name="Meyerdierks A."/>
            <person name="Storesund J.E."/>
            <person name="Kallscheuer N."/>
            <person name="Luecker S."/>
            <person name="Lage O.M."/>
            <person name="Pohl T."/>
            <person name="Merkel B.J."/>
            <person name="Hornburger P."/>
            <person name="Mueller R.-W."/>
            <person name="Bruemmer F."/>
            <person name="Labrenz M."/>
            <person name="Spormann A.M."/>
            <person name="Op Den Camp H."/>
            <person name="Overmann J."/>
            <person name="Amann R."/>
            <person name="Jetten M.S.M."/>
            <person name="Mascher T."/>
            <person name="Medema M.H."/>
            <person name="Devos D.P."/>
            <person name="Kaster A.-K."/>
            <person name="Ovreas L."/>
            <person name="Rohde M."/>
            <person name="Galperin M.Y."/>
            <person name="Jogler C."/>
        </authorList>
    </citation>
    <scope>NUCLEOTIDE SEQUENCE [LARGE SCALE GENOMIC DNA]</scope>
    <source>
        <strain evidence="2 3">Mal64</strain>
    </source>
</reference>
<evidence type="ECO:0000313" key="3">
    <source>
        <dbReference type="Proteomes" id="UP000315440"/>
    </source>
</evidence>
<dbReference type="NCBIfam" id="TIGR04294">
    <property type="entry name" value="pre_pil_HX9DG"/>
    <property type="match status" value="1"/>
</dbReference>
<evidence type="ECO:0000313" key="2">
    <source>
        <dbReference type="EMBL" id="TWT86542.1"/>
    </source>
</evidence>
<dbReference type="RefSeq" id="WP_146402381.1">
    <property type="nucleotide sequence ID" value="NZ_SJPQ01000004.1"/>
</dbReference>
<dbReference type="InterPro" id="IPR011453">
    <property type="entry name" value="DUF1559"/>
</dbReference>
<dbReference type="Proteomes" id="UP000315440">
    <property type="component" value="Unassembled WGS sequence"/>
</dbReference>
<organism evidence="2 3">
    <name type="scientific">Pseudobythopirellula maris</name>
    <dbReference type="NCBI Taxonomy" id="2527991"/>
    <lineage>
        <taxon>Bacteria</taxon>
        <taxon>Pseudomonadati</taxon>
        <taxon>Planctomycetota</taxon>
        <taxon>Planctomycetia</taxon>
        <taxon>Pirellulales</taxon>
        <taxon>Lacipirellulaceae</taxon>
        <taxon>Pseudobythopirellula</taxon>
    </lineage>
</organism>
<dbReference type="OrthoDB" id="255848at2"/>
<dbReference type="InterPro" id="IPR045584">
    <property type="entry name" value="Pilin-like"/>
</dbReference>
<dbReference type="InterPro" id="IPR027558">
    <property type="entry name" value="Pre_pil_HX9DG_C"/>
</dbReference>
<gene>
    <name evidence="2" type="ORF">Mal64_33680</name>
</gene>
<dbReference type="Pfam" id="PF07596">
    <property type="entry name" value="SBP_bac_10"/>
    <property type="match status" value="1"/>
</dbReference>
<name>A0A5C5ZGS6_9BACT</name>
<dbReference type="EMBL" id="SJPQ01000004">
    <property type="protein sequence ID" value="TWT86542.1"/>
    <property type="molecule type" value="Genomic_DNA"/>
</dbReference>
<evidence type="ECO:0000259" key="1">
    <source>
        <dbReference type="Pfam" id="PF07596"/>
    </source>
</evidence>
<keyword evidence="3" id="KW-1185">Reference proteome</keyword>
<dbReference type="NCBIfam" id="TIGR02532">
    <property type="entry name" value="IV_pilin_GFxxxE"/>
    <property type="match status" value="1"/>
</dbReference>
<dbReference type="PANTHER" id="PTHR30093:SF2">
    <property type="entry name" value="TYPE II SECRETION SYSTEM PROTEIN H"/>
    <property type="match status" value="1"/>
</dbReference>
<protein>
    <recommendedName>
        <fullName evidence="1">DUF1559 domain-containing protein</fullName>
    </recommendedName>
</protein>
<feature type="domain" description="DUF1559" evidence="1">
    <location>
        <begin position="39"/>
        <end position="291"/>
    </location>
</feature>
<dbReference type="Gene3D" id="3.30.700.10">
    <property type="entry name" value="Glycoprotein, Type 4 Pilin"/>
    <property type="match status" value="1"/>
</dbReference>
<comment type="caution">
    <text evidence="2">The sequence shown here is derived from an EMBL/GenBank/DDBJ whole genome shotgun (WGS) entry which is preliminary data.</text>
</comment>
<dbReference type="AlphaFoldDB" id="A0A5C5ZGS6"/>
<accession>A0A5C5ZGS6</accession>
<dbReference type="PANTHER" id="PTHR30093">
    <property type="entry name" value="GENERAL SECRETION PATHWAY PROTEIN G"/>
    <property type="match status" value="1"/>
</dbReference>
<sequence>MNRSASARRVRTRAFTLAELLTVVAIIAVLIALLLPAVQAAREAARRSHCQNNLKQQILAAHEHESAFGHLPAGARLHEKQKQDGLAWRVSLLPFVEEQALYDEIEPLENGGFRQKMTALTAPRGFLCPSWPKPPEDAQGPWSSYYGVAGAGATEEGNWSLEQFINGDVAIDGVLHAEGPTRLAEVTDGASHTLAIGEQYYLASLRRFSVGAIWLGAIDEEVATYAVRNIRWPINADHENFGYCRCDWEAPAGADRSILANDLFFGSAHPGGAHFALADGSVRFLSDGVEFDLYKAMATRNGGEALDR</sequence>
<proteinExistence type="predicted"/>